<evidence type="ECO:0000313" key="3">
    <source>
        <dbReference type="Proteomes" id="UP001219518"/>
    </source>
</evidence>
<keyword evidence="3" id="KW-1185">Reference proteome</keyword>
<comment type="caution">
    <text evidence="1">The sequence shown here is derived from an EMBL/GenBank/DDBJ whole genome shotgun (WGS) entry which is preliminary data.</text>
</comment>
<dbReference type="Proteomes" id="UP001219518">
    <property type="component" value="Unassembled WGS sequence"/>
</dbReference>
<reference evidence="1" key="2">
    <citation type="journal article" date="2023" name="BMC Genomics">
        <title>Pest status, molecular evolution, and epigenetic factors derived from the genome assembly of Frankliniella fusca, a thysanopteran phytovirus vector.</title>
        <authorList>
            <person name="Catto M.A."/>
            <person name="Labadie P.E."/>
            <person name="Jacobson A.L."/>
            <person name="Kennedy G.G."/>
            <person name="Srinivasan R."/>
            <person name="Hunt B.G."/>
        </authorList>
    </citation>
    <scope>NUCLEOTIDE SEQUENCE</scope>
    <source>
        <strain evidence="1">PL_HMW_Pooled</strain>
    </source>
</reference>
<gene>
    <name evidence="1" type="ORF">KUF71_001875</name>
    <name evidence="2" type="ORF">KUF71_006485</name>
</gene>
<proteinExistence type="predicted"/>
<dbReference type="EMBL" id="JAHWGI010001426">
    <property type="protein sequence ID" value="KAK3931467.1"/>
    <property type="molecule type" value="Genomic_DNA"/>
</dbReference>
<evidence type="ECO:0000313" key="1">
    <source>
        <dbReference type="EMBL" id="KAK3923467.1"/>
    </source>
</evidence>
<dbReference type="AlphaFoldDB" id="A0AAE1LMH0"/>
<accession>A0AAE1LMH0</accession>
<sequence>MFDYALPDKRLLSKLLECFETIRECWEEGYNSIKASQCYKSSVSGCHFLPDCNCLVDGNFCKLEFYSDSKLTVKSDFKISTT</sequence>
<name>A0AAE1LMH0_9NEOP</name>
<evidence type="ECO:0000313" key="2">
    <source>
        <dbReference type="EMBL" id="KAK3931467.1"/>
    </source>
</evidence>
<dbReference type="EMBL" id="JAHWGI010001147">
    <property type="protein sequence ID" value="KAK3923467.1"/>
    <property type="molecule type" value="Genomic_DNA"/>
</dbReference>
<reference evidence="1" key="1">
    <citation type="submission" date="2021-07" db="EMBL/GenBank/DDBJ databases">
        <authorList>
            <person name="Catto M.A."/>
            <person name="Jacobson A."/>
            <person name="Kennedy G."/>
            <person name="Labadie P."/>
            <person name="Hunt B.G."/>
            <person name="Srinivasan R."/>
        </authorList>
    </citation>
    <scope>NUCLEOTIDE SEQUENCE</scope>
    <source>
        <strain evidence="1">PL_HMW_Pooled</strain>
        <tissue evidence="1">Head</tissue>
    </source>
</reference>
<protein>
    <submittedName>
        <fullName evidence="1">Polyketide synthase 38</fullName>
    </submittedName>
</protein>
<organism evidence="1 3">
    <name type="scientific">Frankliniella fusca</name>
    <dbReference type="NCBI Taxonomy" id="407009"/>
    <lineage>
        <taxon>Eukaryota</taxon>
        <taxon>Metazoa</taxon>
        <taxon>Ecdysozoa</taxon>
        <taxon>Arthropoda</taxon>
        <taxon>Hexapoda</taxon>
        <taxon>Insecta</taxon>
        <taxon>Pterygota</taxon>
        <taxon>Neoptera</taxon>
        <taxon>Paraneoptera</taxon>
        <taxon>Thysanoptera</taxon>
        <taxon>Terebrantia</taxon>
        <taxon>Thripoidea</taxon>
        <taxon>Thripidae</taxon>
        <taxon>Frankliniella</taxon>
    </lineage>
</organism>